<feature type="transmembrane region" description="Helical" evidence="5">
    <location>
        <begin position="46"/>
        <end position="64"/>
    </location>
</feature>
<accession>A0A9P8V8A7</accession>
<dbReference type="AlphaFoldDB" id="A0A9P8V8A7"/>
<dbReference type="PANTHER" id="PTHR31465:SF27">
    <property type="entry name" value="DOMAIN PROTEIN, PUTATIVE (AFU_ORTHOLOGUE AFUA_3G01030)-RELATED"/>
    <property type="match status" value="1"/>
</dbReference>
<comment type="subcellular location">
    <subcellularLocation>
        <location evidence="1">Membrane</location>
        <topology evidence="1">Multi-pass membrane protein</topology>
    </subcellularLocation>
</comment>
<comment type="caution">
    <text evidence="6">The sequence shown here is derived from an EMBL/GenBank/DDBJ whole genome shotgun (WGS) entry which is preliminary data.</text>
</comment>
<keyword evidence="2 5" id="KW-0812">Transmembrane</keyword>
<feature type="transmembrane region" description="Helical" evidence="5">
    <location>
        <begin position="236"/>
        <end position="255"/>
    </location>
</feature>
<sequence length="286" mass="32385">MAKLEPLKSGYYVWKYLPSVPAAAIFCILFLVATLAIVWRIWKTKNWFCIAFAIGGFFQFIGYAARISAHNQTGRLMIYIIQSTYILLAPILYAASIYMTLGRVIRSVNGDRHSIIRPAMLTKIFVIGDVTALLVQGSSSGMSIIENLANIGKLLMVTGLVFHILLFIFFIIVAGVFHRRMLSDHSTPNGVANGQWEVTMRMLYCVSALIIFRSVFRAIEHVMGLDGYLLSNEWPLYVFDSIPMLLVMVIFWYWFPPSMQKIEEWRLSSGTAYGPNVVLMNERGGK</sequence>
<dbReference type="GO" id="GO:0016020">
    <property type="term" value="C:membrane"/>
    <property type="evidence" value="ECO:0007669"/>
    <property type="project" value="UniProtKB-SubCell"/>
</dbReference>
<dbReference type="Pfam" id="PF04479">
    <property type="entry name" value="RTA1"/>
    <property type="match status" value="1"/>
</dbReference>
<dbReference type="EMBL" id="JAGSXJ010000017">
    <property type="protein sequence ID" value="KAH6683578.1"/>
    <property type="molecule type" value="Genomic_DNA"/>
</dbReference>
<keyword evidence="4 5" id="KW-0472">Membrane</keyword>
<keyword evidence="7" id="KW-1185">Reference proteome</keyword>
<protein>
    <submittedName>
        <fullName evidence="6">RTA1 like protein-domain-containing protein</fullName>
    </submittedName>
</protein>
<evidence type="ECO:0000256" key="1">
    <source>
        <dbReference type="ARBA" id="ARBA00004141"/>
    </source>
</evidence>
<feature type="transmembrane region" description="Helical" evidence="5">
    <location>
        <begin position="76"/>
        <end position="95"/>
    </location>
</feature>
<organism evidence="6 7">
    <name type="scientific">Plectosphaerella plurivora</name>
    <dbReference type="NCBI Taxonomy" id="936078"/>
    <lineage>
        <taxon>Eukaryota</taxon>
        <taxon>Fungi</taxon>
        <taxon>Dikarya</taxon>
        <taxon>Ascomycota</taxon>
        <taxon>Pezizomycotina</taxon>
        <taxon>Sordariomycetes</taxon>
        <taxon>Hypocreomycetidae</taxon>
        <taxon>Glomerellales</taxon>
        <taxon>Plectosphaerellaceae</taxon>
        <taxon>Plectosphaerella</taxon>
    </lineage>
</organism>
<dbReference type="OrthoDB" id="3358017at2759"/>
<feature type="transmembrane region" description="Helical" evidence="5">
    <location>
        <begin position="155"/>
        <end position="177"/>
    </location>
</feature>
<evidence type="ECO:0000256" key="2">
    <source>
        <dbReference type="ARBA" id="ARBA00022692"/>
    </source>
</evidence>
<dbReference type="PANTHER" id="PTHR31465">
    <property type="entry name" value="PROTEIN RTA1-RELATED"/>
    <property type="match status" value="1"/>
</dbReference>
<evidence type="ECO:0000256" key="3">
    <source>
        <dbReference type="ARBA" id="ARBA00022989"/>
    </source>
</evidence>
<evidence type="ECO:0000256" key="5">
    <source>
        <dbReference type="SAM" id="Phobius"/>
    </source>
</evidence>
<dbReference type="Proteomes" id="UP000770015">
    <property type="component" value="Unassembled WGS sequence"/>
</dbReference>
<feature type="transmembrane region" description="Helical" evidence="5">
    <location>
        <begin position="115"/>
        <end position="135"/>
    </location>
</feature>
<proteinExistence type="predicted"/>
<reference evidence="6" key="1">
    <citation type="journal article" date="2021" name="Nat. Commun.">
        <title>Genetic determinants of endophytism in the Arabidopsis root mycobiome.</title>
        <authorList>
            <person name="Mesny F."/>
            <person name="Miyauchi S."/>
            <person name="Thiergart T."/>
            <person name="Pickel B."/>
            <person name="Atanasova L."/>
            <person name="Karlsson M."/>
            <person name="Huettel B."/>
            <person name="Barry K.W."/>
            <person name="Haridas S."/>
            <person name="Chen C."/>
            <person name="Bauer D."/>
            <person name="Andreopoulos W."/>
            <person name="Pangilinan J."/>
            <person name="LaButti K."/>
            <person name="Riley R."/>
            <person name="Lipzen A."/>
            <person name="Clum A."/>
            <person name="Drula E."/>
            <person name="Henrissat B."/>
            <person name="Kohler A."/>
            <person name="Grigoriev I.V."/>
            <person name="Martin F.M."/>
            <person name="Hacquard S."/>
        </authorList>
    </citation>
    <scope>NUCLEOTIDE SEQUENCE</scope>
    <source>
        <strain evidence="6">MPI-SDFR-AT-0117</strain>
    </source>
</reference>
<evidence type="ECO:0000313" key="7">
    <source>
        <dbReference type="Proteomes" id="UP000770015"/>
    </source>
</evidence>
<evidence type="ECO:0000256" key="4">
    <source>
        <dbReference type="ARBA" id="ARBA00023136"/>
    </source>
</evidence>
<dbReference type="InterPro" id="IPR007568">
    <property type="entry name" value="RTA1"/>
</dbReference>
<gene>
    <name evidence="6" type="ORF">F5X68DRAFT_233634</name>
</gene>
<feature type="transmembrane region" description="Helical" evidence="5">
    <location>
        <begin position="198"/>
        <end position="216"/>
    </location>
</feature>
<feature type="transmembrane region" description="Helical" evidence="5">
    <location>
        <begin position="20"/>
        <end position="39"/>
    </location>
</feature>
<evidence type="ECO:0000313" key="6">
    <source>
        <dbReference type="EMBL" id="KAH6683578.1"/>
    </source>
</evidence>
<name>A0A9P8V8A7_9PEZI</name>
<keyword evidence="3 5" id="KW-1133">Transmembrane helix</keyword>